<dbReference type="Proteomes" id="UP000569202">
    <property type="component" value="Unassembled WGS sequence"/>
</dbReference>
<sequence length="126" mass="14570">MRFVLPVIFSVAALGSNSVLAQGYSDEYNKCLNTSYGQTATVKNCVDKELKTQGKFLNKYYKNYLKNSGDNQSSVKQQHQLWVNRLNQQCYYNVTSASIEVLQAKCVLEMTMERAYYYQTKQIAYR</sequence>
<protein>
    <submittedName>
        <fullName evidence="2">DUF1311 domain-containing protein</fullName>
    </submittedName>
</protein>
<evidence type="ECO:0000313" key="3">
    <source>
        <dbReference type="Proteomes" id="UP000569202"/>
    </source>
</evidence>
<feature type="domain" description="Lysozyme inhibitor LprI-like N-terminal" evidence="1">
    <location>
        <begin position="33"/>
        <end position="116"/>
    </location>
</feature>
<evidence type="ECO:0000313" key="2">
    <source>
        <dbReference type="EMBL" id="NNH76368.1"/>
    </source>
</evidence>
<comment type="caution">
    <text evidence="2">The sequence shown here is derived from an EMBL/GenBank/DDBJ whole genome shotgun (WGS) entry which is preliminary data.</text>
</comment>
<dbReference type="Pfam" id="PF07007">
    <property type="entry name" value="LprI"/>
    <property type="match status" value="1"/>
</dbReference>
<proteinExistence type="predicted"/>
<dbReference type="STRING" id="1977878.B9T23_16050"/>
<dbReference type="EMBL" id="JABERL010000002">
    <property type="protein sequence ID" value="NNH76368.1"/>
    <property type="molecule type" value="Genomic_DNA"/>
</dbReference>
<evidence type="ECO:0000259" key="1">
    <source>
        <dbReference type="Pfam" id="PF07007"/>
    </source>
</evidence>
<name>A0A241V740_9GAMM</name>
<dbReference type="RefSeq" id="WP_086194788.1">
    <property type="nucleotide sequence ID" value="NZ_JABERL010000002.1"/>
</dbReference>
<dbReference type="Gene3D" id="1.20.1270.180">
    <property type="match status" value="1"/>
</dbReference>
<dbReference type="AlphaFoldDB" id="A0A241V740"/>
<organism evidence="2 3">
    <name type="scientific">Acinetobacter terrae</name>
    <dbReference type="NCBI Taxonomy" id="2731247"/>
    <lineage>
        <taxon>Bacteria</taxon>
        <taxon>Pseudomonadati</taxon>
        <taxon>Pseudomonadota</taxon>
        <taxon>Gammaproteobacteria</taxon>
        <taxon>Moraxellales</taxon>
        <taxon>Moraxellaceae</taxon>
        <taxon>Acinetobacter</taxon>
        <taxon>Acinetobacter Taxon 24</taxon>
    </lineage>
</organism>
<dbReference type="InterPro" id="IPR009739">
    <property type="entry name" value="LprI-like_N"/>
</dbReference>
<accession>A0A241V740</accession>
<gene>
    <name evidence="2" type="ORF">HLH17_01415</name>
</gene>
<reference evidence="2 3" key="1">
    <citation type="submission" date="2020-04" db="EMBL/GenBank/DDBJ databases">
        <title>Acinetobacter Taxon 24.</title>
        <authorList>
            <person name="Nemec A."/>
            <person name="Radolfova-Krizova L."/>
            <person name="Higgins P.G."/>
            <person name="Spanelova P."/>
        </authorList>
    </citation>
    <scope>NUCLEOTIDE SEQUENCE [LARGE SCALE GENOMIC DNA]</scope>
    <source>
        <strain evidence="2 3">ANC 5380</strain>
    </source>
</reference>
<accession>A0A7Y2WA74</accession>